<dbReference type="Gene3D" id="3.30.40.10">
    <property type="entry name" value="Zinc/RING finger domain, C3HC4 (zinc finger)"/>
    <property type="match status" value="1"/>
</dbReference>
<feature type="compositionally biased region" description="Acidic residues" evidence="2">
    <location>
        <begin position="177"/>
        <end position="208"/>
    </location>
</feature>
<dbReference type="SMART" id="SM00184">
    <property type="entry name" value="RING"/>
    <property type="match status" value="1"/>
</dbReference>
<feature type="domain" description="RING-type" evidence="3">
    <location>
        <begin position="253"/>
        <end position="298"/>
    </location>
</feature>
<dbReference type="InterPro" id="IPR001841">
    <property type="entry name" value="Znf_RING"/>
</dbReference>
<keyword evidence="1" id="KW-0862">Zinc</keyword>
<evidence type="ECO:0000256" key="1">
    <source>
        <dbReference type="PROSITE-ProRule" id="PRU00175"/>
    </source>
</evidence>
<feature type="region of interest" description="Disordered" evidence="2">
    <location>
        <begin position="176"/>
        <end position="208"/>
    </location>
</feature>
<feature type="region of interest" description="Disordered" evidence="2">
    <location>
        <begin position="34"/>
        <end position="71"/>
    </location>
</feature>
<organism evidence="4 5">
    <name type="scientific">Tanacetum coccineum</name>
    <dbReference type="NCBI Taxonomy" id="301880"/>
    <lineage>
        <taxon>Eukaryota</taxon>
        <taxon>Viridiplantae</taxon>
        <taxon>Streptophyta</taxon>
        <taxon>Embryophyta</taxon>
        <taxon>Tracheophyta</taxon>
        <taxon>Spermatophyta</taxon>
        <taxon>Magnoliopsida</taxon>
        <taxon>eudicotyledons</taxon>
        <taxon>Gunneridae</taxon>
        <taxon>Pentapetalae</taxon>
        <taxon>asterids</taxon>
        <taxon>campanulids</taxon>
        <taxon>Asterales</taxon>
        <taxon>Asteraceae</taxon>
        <taxon>Asteroideae</taxon>
        <taxon>Anthemideae</taxon>
        <taxon>Anthemidinae</taxon>
        <taxon>Tanacetum</taxon>
    </lineage>
</organism>
<dbReference type="InterPro" id="IPR037381">
    <property type="entry name" value="RFWD3"/>
</dbReference>
<proteinExistence type="predicted"/>
<evidence type="ECO:0000313" key="4">
    <source>
        <dbReference type="EMBL" id="GJT31052.1"/>
    </source>
</evidence>
<dbReference type="Proteomes" id="UP001151760">
    <property type="component" value="Unassembled WGS sequence"/>
</dbReference>
<name>A0ABQ5CY38_9ASTR</name>
<evidence type="ECO:0000313" key="5">
    <source>
        <dbReference type="Proteomes" id="UP001151760"/>
    </source>
</evidence>
<keyword evidence="1" id="KW-0863">Zinc-finger</keyword>
<dbReference type="SUPFAM" id="SSF57850">
    <property type="entry name" value="RING/U-box"/>
    <property type="match status" value="1"/>
</dbReference>
<reference evidence="4" key="2">
    <citation type="submission" date="2022-01" db="EMBL/GenBank/DDBJ databases">
        <authorList>
            <person name="Yamashiro T."/>
            <person name="Shiraishi A."/>
            <person name="Satake H."/>
            <person name="Nakayama K."/>
        </authorList>
    </citation>
    <scope>NUCLEOTIDE SEQUENCE</scope>
</reference>
<evidence type="ECO:0000259" key="3">
    <source>
        <dbReference type="PROSITE" id="PS50089"/>
    </source>
</evidence>
<dbReference type="PANTHER" id="PTHR16047:SF7">
    <property type="entry name" value="E3 UBIQUITIN-PROTEIN LIGASE RFWD3"/>
    <property type="match status" value="1"/>
</dbReference>
<keyword evidence="5" id="KW-1185">Reference proteome</keyword>
<dbReference type="PANTHER" id="PTHR16047">
    <property type="entry name" value="RFWD3 PROTEIN"/>
    <property type="match status" value="1"/>
</dbReference>
<gene>
    <name evidence="4" type="ORF">Tco_0911327</name>
</gene>
<feature type="region of interest" description="Disordered" evidence="2">
    <location>
        <begin position="113"/>
        <end position="135"/>
    </location>
</feature>
<evidence type="ECO:0000256" key="2">
    <source>
        <dbReference type="SAM" id="MobiDB-lite"/>
    </source>
</evidence>
<keyword evidence="1" id="KW-0479">Metal-binding</keyword>
<dbReference type="Pfam" id="PF13639">
    <property type="entry name" value="zf-RING_2"/>
    <property type="match status" value="1"/>
</dbReference>
<protein>
    <submittedName>
        <fullName evidence="4">Zinc finger, RING/FYVE/PHD-type containing protein</fullName>
    </submittedName>
</protein>
<feature type="compositionally biased region" description="Acidic residues" evidence="2">
    <location>
        <begin position="41"/>
        <end position="70"/>
    </location>
</feature>
<accession>A0ABQ5CY38</accession>
<sequence>MDKVDHISPLELDGLAKKEAEEVIKDVRLDQKEIEDLRSEIEEEEEKEIEEEEEEDQVEEKEKEDDEDDVYKDLLLHPEGWSQLWAVNGTDVPTVIVVELSVEVVGNEWDGFSDGFEEGGSGAARERYGEGGGRSVHRKEMDKVLELDGLAKKEVEEEVIKDVRLDKKEIEDLRSEIEEEEKEIEEEKEDDEEEEEKVEEEEKEEDEDVYKDLLLHPEVSSWIKDETGETVHGIQVMHVPLSTNSKRVEFDLCPICIKPWTFDDKTHQMSSLPCGHMFGLSCLKKWIKDRPSDKCPQCYQNFSLESVTHIYAPRLCIQAAVAQKVDHISLFELDEAEKEVAEMELDLDDDDDDHDDPPLPPHVFDPLPPPPAHLDLVDVFMYGLLPRTSPRDSGSKWTISYRNGLASVSEGSFSECPQCKALCSLKDVRTLNATCLCIPAADKGVADPEISTRRFTFTRHGFVKFRKFESGRRNFALKKRSDAKKRLAAVVGRKNDLMKRRTDLLDRRASVLNRAKALEKQGFICDLRAEAFDSG</sequence>
<dbReference type="InterPro" id="IPR013083">
    <property type="entry name" value="Znf_RING/FYVE/PHD"/>
</dbReference>
<reference evidence="4" key="1">
    <citation type="journal article" date="2022" name="Int. J. Mol. Sci.">
        <title>Draft Genome of Tanacetum Coccineum: Genomic Comparison of Closely Related Tanacetum-Family Plants.</title>
        <authorList>
            <person name="Yamashiro T."/>
            <person name="Shiraishi A."/>
            <person name="Nakayama K."/>
            <person name="Satake H."/>
        </authorList>
    </citation>
    <scope>NUCLEOTIDE SEQUENCE</scope>
</reference>
<dbReference type="PROSITE" id="PS50089">
    <property type="entry name" value="ZF_RING_2"/>
    <property type="match status" value="1"/>
</dbReference>
<dbReference type="EMBL" id="BQNB010014673">
    <property type="protein sequence ID" value="GJT31052.1"/>
    <property type="molecule type" value="Genomic_DNA"/>
</dbReference>
<comment type="caution">
    <text evidence="4">The sequence shown here is derived from an EMBL/GenBank/DDBJ whole genome shotgun (WGS) entry which is preliminary data.</text>
</comment>